<gene>
    <name evidence="2" type="ORF">EVAR_43686_1</name>
</gene>
<name>A0A4C1X0R6_EUMVA</name>
<keyword evidence="3" id="KW-1185">Reference proteome</keyword>
<dbReference type="AlphaFoldDB" id="A0A4C1X0R6"/>
<feature type="region of interest" description="Disordered" evidence="1">
    <location>
        <begin position="58"/>
        <end position="130"/>
    </location>
</feature>
<sequence length="130" mass="14236">MELRARSLRGPVVMGTRQVDAVTYGYCSLTPRPRRPFMRPIPPRRELKIKGSRLKVLKRNENEETGQVRRLRPPGARQTRRRTMGKSGFAAQAGAPGPGPARPSLAATGPPRAPPLGGSLPPAPRHYANK</sequence>
<evidence type="ECO:0000313" key="3">
    <source>
        <dbReference type="Proteomes" id="UP000299102"/>
    </source>
</evidence>
<dbReference type="EMBL" id="BGZK01000681">
    <property type="protein sequence ID" value="GBP55895.1"/>
    <property type="molecule type" value="Genomic_DNA"/>
</dbReference>
<protein>
    <submittedName>
        <fullName evidence="2">Uncharacterized protein</fullName>
    </submittedName>
</protein>
<organism evidence="2 3">
    <name type="scientific">Eumeta variegata</name>
    <name type="common">Bagworm moth</name>
    <name type="synonym">Eumeta japonica</name>
    <dbReference type="NCBI Taxonomy" id="151549"/>
    <lineage>
        <taxon>Eukaryota</taxon>
        <taxon>Metazoa</taxon>
        <taxon>Ecdysozoa</taxon>
        <taxon>Arthropoda</taxon>
        <taxon>Hexapoda</taxon>
        <taxon>Insecta</taxon>
        <taxon>Pterygota</taxon>
        <taxon>Neoptera</taxon>
        <taxon>Endopterygota</taxon>
        <taxon>Lepidoptera</taxon>
        <taxon>Glossata</taxon>
        <taxon>Ditrysia</taxon>
        <taxon>Tineoidea</taxon>
        <taxon>Psychidae</taxon>
        <taxon>Oiketicinae</taxon>
        <taxon>Eumeta</taxon>
    </lineage>
</organism>
<proteinExistence type="predicted"/>
<dbReference type="Proteomes" id="UP000299102">
    <property type="component" value="Unassembled WGS sequence"/>
</dbReference>
<comment type="caution">
    <text evidence="2">The sequence shown here is derived from an EMBL/GenBank/DDBJ whole genome shotgun (WGS) entry which is preliminary data.</text>
</comment>
<evidence type="ECO:0000313" key="2">
    <source>
        <dbReference type="EMBL" id="GBP55895.1"/>
    </source>
</evidence>
<accession>A0A4C1X0R6</accession>
<reference evidence="2 3" key="1">
    <citation type="journal article" date="2019" name="Commun. Biol.">
        <title>The bagworm genome reveals a unique fibroin gene that provides high tensile strength.</title>
        <authorList>
            <person name="Kono N."/>
            <person name="Nakamura H."/>
            <person name="Ohtoshi R."/>
            <person name="Tomita M."/>
            <person name="Numata K."/>
            <person name="Arakawa K."/>
        </authorList>
    </citation>
    <scope>NUCLEOTIDE SEQUENCE [LARGE SCALE GENOMIC DNA]</scope>
</reference>
<evidence type="ECO:0000256" key="1">
    <source>
        <dbReference type="SAM" id="MobiDB-lite"/>
    </source>
</evidence>